<dbReference type="SMART" id="SM00912">
    <property type="entry name" value="Haemagg_act"/>
    <property type="match status" value="1"/>
</dbReference>
<dbReference type="NCBIfam" id="TIGR01901">
    <property type="entry name" value="adhes_NPXG"/>
    <property type="match status" value="1"/>
</dbReference>
<dbReference type="SMART" id="SM00710">
    <property type="entry name" value="PbH1"/>
    <property type="match status" value="7"/>
</dbReference>
<dbReference type="InterPro" id="IPR050909">
    <property type="entry name" value="Bact_Autotransporter_VF"/>
</dbReference>
<dbReference type="Proteomes" id="UP000292302">
    <property type="component" value="Unassembled WGS sequence"/>
</dbReference>
<dbReference type="InterPro" id="IPR006626">
    <property type="entry name" value="PbH1"/>
</dbReference>
<name>A0A4Q9QJ16_9GAMM</name>
<comment type="subcellular location">
    <subcellularLocation>
        <location evidence="1">Secreted</location>
    </subcellularLocation>
</comment>
<evidence type="ECO:0000256" key="1">
    <source>
        <dbReference type="ARBA" id="ARBA00004613"/>
    </source>
</evidence>
<evidence type="ECO:0000256" key="3">
    <source>
        <dbReference type="ARBA" id="ARBA00022729"/>
    </source>
</evidence>
<gene>
    <name evidence="6" type="ORF">DNK06_16850</name>
</gene>
<evidence type="ECO:0000259" key="5">
    <source>
        <dbReference type="SMART" id="SM00912"/>
    </source>
</evidence>
<dbReference type="OrthoDB" id="218680at2"/>
<dbReference type="InterPro" id="IPR012334">
    <property type="entry name" value="Pectin_lyas_fold"/>
</dbReference>
<dbReference type="GO" id="GO:0005576">
    <property type="term" value="C:extracellular region"/>
    <property type="evidence" value="ECO:0007669"/>
    <property type="project" value="UniProtKB-SubCell"/>
</dbReference>
<dbReference type="EMBL" id="QJUI01000014">
    <property type="protein sequence ID" value="TBU76547.1"/>
    <property type="molecule type" value="Genomic_DNA"/>
</dbReference>
<dbReference type="PANTHER" id="PTHR12338">
    <property type="entry name" value="AUTOTRANSPORTER"/>
    <property type="match status" value="1"/>
</dbReference>
<proteinExistence type="predicted"/>
<dbReference type="Pfam" id="PF05860">
    <property type="entry name" value="TPS"/>
    <property type="match status" value="1"/>
</dbReference>
<evidence type="ECO:0000313" key="6">
    <source>
        <dbReference type="EMBL" id="TBU76547.1"/>
    </source>
</evidence>
<feature type="domain" description="Filamentous haemagglutinin FhaB/tRNA nuclease CdiA-like TPS" evidence="5">
    <location>
        <begin position="43"/>
        <end position="155"/>
    </location>
</feature>
<evidence type="ECO:0000313" key="7">
    <source>
        <dbReference type="Proteomes" id="UP000292302"/>
    </source>
</evidence>
<protein>
    <submittedName>
        <fullName evidence="6">Filamentous hemagglutinin</fullName>
    </submittedName>
</protein>
<dbReference type="InterPro" id="IPR008638">
    <property type="entry name" value="FhaB/CdiA-like_TPS"/>
</dbReference>
<comment type="caution">
    <text evidence="6">The sequence shown here is derived from an EMBL/GenBank/DDBJ whole genome shotgun (WGS) entry which is preliminary data.</text>
</comment>
<feature type="region of interest" description="Disordered" evidence="4">
    <location>
        <begin position="444"/>
        <end position="464"/>
    </location>
</feature>
<accession>A0A4Q9QJ16</accession>
<keyword evidence="2" id="KW-0964">Secreted</keyword>
<reference evidence="6 7" key="1">
    <citation type="submission" date="2018-06" db="EMBL/GenBank/DDBJ databases">
        <title>Three novel Pseudomonas species isolated from symptomatic oak.</title>
        <authorList>
            <person name="Bueno-Gonzalez V."/>
            <person name="Brady C."/>
        </authorList>
    </citation>
    <scope>NUCLEOTIDE SEQUENCE [LARGE SCALE GENOMIC DNA]</scope>
    <source>
        <strain evidence="6 7">P9A</strain>
    </source>
</reference>
<dbReference type="PANTHER" id="PTHR12338:SF8">
    <property type="entry name" value="HEME_HEMOPEXIN-BINDING PROTEIN"/>
    <property type="match status" value="1"/>
</dbReference>
<dbReference type="Gene3D" id="2.160.20.10">
    <property type="entry name" value="Single-stranded right-handed beta-helix, Pectin lyase-like"/>
    <property type="match status" value="1"/>
</dbReference>
<keyword evidence="3" id="KW-0732">Signal</keyword>
<dbReference type="InterPro" id="IPR011050">
    <property type="entry name" value="Pectin_lyase_fold/virulence"/>
</dbReference>
<sequence length="1609" mass="157791">MTVNSSQSRRGRRPQLPSLKPLSYAVLCVMHGLMPIQAMALGNDVLPSNGQISAGSGSISQSGNVLDVTQNSQKLIATWDTFNIGRDAKVNFHQPGTSAVALNRVMSSDASQILGQLNANGQVYLINPSGVLFGSSAAVNVGGLVASTLEIADDDFMAGRMRFHGGSSAGAVINQGTLRAADGGSVALLGSQVRNEGSVVAKMGSVVLGGGEKITLDYHGDGLINLQVDEAVIDASVVNQGLLQANGGTVIMSARASNAMLNQVVNNEGVIEATSLQQRGGRIVLDGGDSGVVASSGVLDVSGRNAGERGGEVTMTGEYVGLFDDARIDASGDAGGGTVLLGGDYQGSGPLHQASATHMGQNARIEADALNSGDGGKVILWATDSTQFHGNISVIGGGESGKGGLVETSGHVLDATGRVNLSAASGQGGTWLLDPYNINITSGANNGTSSSSPFTPDAGRSSNLSSATLNASLSEGANIIVQTSSGPGTSGDINVLDNVQAQGNASLTLTAHRNINMNGTSISHADGKSLNVSMQANFNNSGNGSVALNNATIRTNGGNLTIGGAVDPSSSYASTNVSNGTGVSIRGGSLIDTRGGDVTIRGATSATLAAGASASANAVNISASTIDAGGGNISITARQDSATGSGDAFILHGGSSLLTEGAGAIDISADNLGSGNGTRIFSTSNTIAAIGSGNVTLTGKAASGFGVLICSTASGSTQNIGVGGGTLTINGASDSGRGLYLAASGNGAVNLGASDGGNIVLAGDSGGSYGTVLNVTGAGASINLLSDGDISVEGNTSGGTTPALGLITSGSGSAIDIASTTGNVRLAADNNVINTGSGSFRALYLDASGDNSAIRVGSQSGNLTLEGNSVSGRGVDLAASGTGATIDLATTSGNILISGDSTGNFGDSAILLNATSGSQGISVATRGGDITLNGTTSTNASADAVNIARSTLNADGGNISITARQNNTDGIGDAFVLTRGSNLLTKDTGSIDISADNLGSGNGTRVFSTTNTIAASGSGNVTLTGNAASGFGVLICSTASGSTQNIGVGSGTLTINGISDSGRGLYLAAAGNGAINLTGGSGNILLTGDSGGSYGTILNVTGSTASINLLSDGDISVTGNSSGGSTPALGLIASGSGSAGTPGAQINIASTAGDVRLTANNSVINTGSGSFRALYLDASGDNSAIRVGSQSGNLTLEGNSVSGRGVDLAPSGEGAAIELSTTSGDVLINGNSTASFGGYGILLNSTGSSQGVSITTQSGDITLRGDSVGTSDAIALGGSGTASTNRIASQGGNILLDGHFHSPDTSELDHGIALLGVTNVIQTTGNGNVTLVGRSTGAGDGIDFYGSGNNLISVENGHLSLTGHAADANGISMLTGQTELRATGSGSITLDGYSKTANGIHFYPSNSASSVTIATNSGNLSLNGRSDGGTDASGVFVRSGPNGVTLQSSSGDILLSGRGDNGASGITFNGSSNGTNSLVTGGNGNLTLAAYSHGGMALNFVSGNNLLRVQDGTLLIDADAPGGTYIAHGSDNTSIGASGSGAVVYRLGGLVNSSILGSASEAPRAYLQQQITGNAWSQVLYPDYRQTPLAPQIDRVALDLSQWQAAGEN</sequence>
<evidence type="ECO:0000256" key="4">
    <source>
        <dbReference type="SAM" id="MobiDB-lite"/>
    </source>
</evidence>
<keyword evidence="7" id="KW-1185">Reference proteome</keyword>
<organism evidence="6 7">
    <name type="scientific">Phytopseudomonas daroniae</name>
    <dbReference type="NCBI Taxonomy" id="2487519"/>
    <lineage>
        <taxon>Bacteria</taxon>
        <taxon>Pseudomonadati</taxon>
        <taxon>Pseudomonadota</taxon>
        <taxon>Gammaproteobacteria</taxon>
        <taxon>Pseudomonadales</taxon>
        <taxon>Pseudomonadaceae</taxon>
        <taxon>Phytopseudomonas</taxon>
    </lineage>
</organism>
<evidence type="ECO:0000256" key="2">
    <source>
        <dbReference type="ARBA" id="ARBA00022525"/>
    </source>
</evidence>
<dbReference type="SUPFAM" id="SSF51126">
    <property type="entry name" value="Pectin lyase-like"/>
    <property type="match status" value="1"/>
</dbReference>